<reference evidence="2" key="1">
    <citation type="submission" date="2022-04" db="EMBL/GenBank/DDBJ databases">
        <title>Shinella lacus sp. nov., a novel member of the genus Shinella from water.</title>
        <authorList>
            <person name="Deng Y."/>
        </authorList>
    </citation>
    <scope>NUCLEOTIDE SEQUENCE</scope>
    <source>
        <strain evidence="2">JCM 31239</strain>
    </source>
</reference>
<dbReference type="InterPro" id="IPR032466">
    <property type="entry name" value="Metal_Hydrolase"/>
</dbReference>
<dbReference type="InterPro" id="IPR033932">
    <property type="entry name" value="YtcJ-like"/>
</dbReference>
<dbReference type="EMBL" id="WHSC02000002">
    <property type="protein sequence ID" value="MDO6120958.1"/>
    <property type="molecule type" value="Genomic_DNA"/>
</dbReference>
<dbReference type="CDD" id="cd01300">
    <property type="entry name" value="YtcJ_like"/>
    <property type="match status" value="1"/>
</dbReference>
<protein>
    <submittedName>
        <fullName evidence="2">Amidohydrolase</fullName>
    </submittedName>
</protein>
<proteinExistence type="predicted"/>
<dbReference type="Gene3D" id="2.30.40.10">
    <property type="entry name" value="Urease, subunit C, domain 1"/>
    <property type="match status" value="1"/>
</dbReference>
<evidence type="ECO:0000259" key="1">
    <source>
        <dbReference type="Pfam" id="PF07969"/>
    </source>
</evidence>
<accession>A0ABT8XB43</accession>
<sequence>MIIDLVLYNANIVTMDALQPRAEALAIGNGRVLAVGSNEDVFAAAPAAVRKLNAGGKMVLPGLQDTHLHLQDSGYYNGTMADLRKASTILELQESLRTFGEANPDGWLFGVGWYTGVFSEDLLDRRALDQASGDRPCLIFASDLHSICLNSAGCEAVGLVRGTAAPPNGHFSLYPDGTPTGMVHEEGIAWVKARIAQTTDEDFIKGVQYGQLHAHSHGLTGVIDAWVEERHCRVYGRMAEEQTLTIRVSGCAKVEPSESVEEAVARLNGLRGKYRYDMFNVHSSKFFLDGVLENRTAAMIDGYADALGGNAPLMFEPSQINDMFSAFDAERFQIHVHVIGDLAARAALDGLEHARRLNGKWPSHHQITHLQCVSPEDIPRLGKLDCVANIQALWARNEPSVTDVAVPMAGPSLANLMYPFRSILDSGALWTLSSDWGVSTLNPFQIMETAITRQPVGKSDHAVFLPEQRLTRHEALKGYTLNAATAAWRPHTGRLAPGCFGDFVVIDQDILACDTYAIGATRVLATYVSGHEVYRSPSLDF</sequence>
<evidence type="ECO:0000313" key="3">
    <source>
        <dbReference type="Proteomes" id="UP001177080"/>
    </source>
</evidence>
<comment type="caution">
    <text evidence="2">The sequence shown here is derived from an EMBL/GenBank/DDBJ whole genome shotgun (WGS) entry which is preliminary data.</text>
</comment>
<dbReference type="InterPro" id="IPR013108">
    <property type="entry name" value="Amidohydro_3"/>
</dbReference>
<keyword evidence="3" id="KW-1185">Reference proteome</keyword>
<dbReference type="RefSeq" id="WP_244761613.1">
    <property type="nucleotide sequence ID" value="NZ_JALJCJ010000004.1"/>
</dbReference>
<name>A0ABT8XB43_9HYPH</name>
<dbReference type="Pfam" id="PF07969">
    <property type="entry name" value="Amidohydro_3"/>
    <property type="match status" value="1"/>
</dbReference>
<dbReference type="PANTHER" id="PTHR22642">
    <property type="entry name" value="IMIDAZOLONEPROPIONASE"/>
    <property type="match status" value="1"/>
</dbReference>
<dbReference type="Proteomes" id="UP001177080">
    <property type="component" value="Unassembled WGS sequence"/>
</dbReference>
<feature type="domain" description="Amidohydrolase 3" evidence="1">
    <location>
        <begin position="53"/>
        <end position="534"/>
    </location>
</feature>
<dbReference type="InterPro" id="IPR011059">
    <property type="entry name" value="Metal-dep_hydrolase_composite"/>
</dbReference>
<dbReference type="Gene3D" id="3.10.310.70">
    <property type="match status" value="1"/>
</dbReference>
<dbReference type="SUPFAM" id="SSF51338">
    <property type="entry name" value="Composite domain of metallo-dependent hydrolases"/>
    <property type="match status" value="1"/>
</dbReference>
<evidence type="ECO:0000313" key="2">
    <source>
        <dbReference type="EMBL" id="MDO6120958.1"/>
    </source>
</evidence>
<dbReference type="Gene3D" id="3.20.20.140">
    <property type="entry name" value="Metal-dependent hydrolases"/>
    <property type="match status" value="1"/>
</dbReference>
<dbReference type="PANTHER" id="PTHR22642:SF2">
    <property type="entry name" value="PROTEIN LONG AFTER FAR-RED 3"/>
    <property type="match status" value="1"/>
</dbReference>
<gene>
    <name evidence="2" type="ORF">GB928_007165</name>
</gene>
<dbReference type="SUPFAM" id="SSF51556">
    <property type="entry name" value="Metallo-dependent hydrolases"/>
    <property type="match status" value="1"/>
</dbReference>
<organism evidence="2 3">
    <name type="scientific">Shinella curvata</name>
    <dbReference type="NCBI Taxonomy" id="1817964"/>
    <lineage>
        <taxon>Bacteria</taxon>
        <taxon>Pseudomonadati</taxon>
        <taxon>Pseudomonadota</taxon>
        <taxon>Alphaproteobacteria</taxon>
        <taxon>Hyphomicrobiales</taxon>
        <taxon>Rhizobiaceae</taxon>
        <taxon>Shinella</taxon>
    </lineage>
</organism>